<reference evidence="20" key="2">
    <citation type="submission" date="2020-05" db="UniProtKB">
        <authorList>
            <consortium name="EnsemblMetazoa"/>
        </authorList>
    </citation>
    <scope>IDENTIFICATION</scope>
    <source>
        <strain evidence="20">IAEA</strain>
    </source>
</reference>
<dbReference type="Proteomes" id="UP000091820">
    <property type="component" value="Unassembled WGS sequence"/>
</dbReference>
<evidence type="ECO:0000256" key="2">
    <source>
        <dbReference type="ARBA" id="ARBA00022475"/>
    </source>
</evidence>
<evidence type="ECO:0000256" key="11">
    <source>
        <dbReference type="ARBA" id="ARBA00023136"/>
    </source>
</evidence>
<dbReference type="EnsemblMetazoa" id="GBRI013731-RA">
    <property type="protein sequence ID" value="GBRI013731-PA"/>
    <property type="gene ID" value="GBRI013731"/>
</dbReference>
<dbReference type="STRING" id="37001.A0A1A9WBR9"/>
<evidence type="ECO:0000256" key="1">
    <source>
        <dbReference type="ARBA" id="ARBA00004251"/>
    </source>
</evidence>
<feature type="disulfide bond" evidence="16">
    <location>
        <begin position="415"/>
        <end position="425"/>
    </location>
</feature>
<keyword evidence="3 16" id="KW-0245">EGF-like domain</keyword>
<evidence type="ECO:0000256" key="18">
    <source>
        <dbReference type="SAM" id="Phobius"/>
    </source>
</evidence>
<sequence length="702" mass="80679">MNQYTPVVNINFNVNITTALFTRGDFAVTAKSKIVFYDEDWREITSSAHQFDQLSAITFDETEEIIYFNDRLHNNGSIFSLKIPPRHHDPHIIEQLIQRTQNETITSIAYDPLNRNIFWVDQGNRKIYFISIDALKNEPVKVFLDFIEEETIPDGIAIDICRRQLYWTNSNFKNASIERIDLNGEDRETIIKTDLYLPHGIVVDQLADRIYWVVDQQGMHYTVESANLDGSDRHVIVKGLDSTPLNLVVTKDLIFWTDHRHNAVWTHIKKAYLKTNQTQEHIDEVAQPRVVIKFSDQPTGIVARTRFMTTLVNDRHCSVVVTKIKHRLLNRSELSENTALTDENQMRGSYCLNSGEHITQSGICICQIGYKGARCEINECHNYCVHGTCTMSSISFPKCTCQRDFYGDRCEFHKCSRYCFNGGICNIENNGEPACECVGEFGGQRCEQNSTEICALFCRLLKHETDISVPFGCHDICEELASESEEAARLYAIPSYRHLEVCQNQVTWTNPLIIVLVAGIVSCLSLILLIVHGVRRFYKPARPRIKKTFVVRKQAVATDTPLTNRPIATEQCEITIENCCNMNYCDTPCFDPKLVQQTLSRDANVKEDKKFLIHNMEDDFVLNIKALLPKEDNTVMGYPLSTRGLKKFSFRSYLLYVHSPNINTQSKEDFYRSIYDLHQDLSFVNIYSIGKLSLHKFSIVKC</sequence>
<dbReference type="PANTHER" id="PTHR46513:SF42">
    <property type="entry name" value="PROTEIN CUEBALL"/>
    <property type="match status" value="1"/>
</dbReference>
<organism evidence="20 21">
    <name type="scientific">Glossina brevipalpis</name>
    <dbReference type="NCBI Taxonomy" id="37001"/>
    <lineage>
        <taxon>Eukaryota</taxon>
        <taxon>Metazoa</taxon>
        <taxon>Ecdysozoa</taxon>
        <taxon>Arthropoda</taxon>
        <taxon>Hexapoda</taxon>
        <taxon>Insecta</taxon>
        <taxon>Pterygota</taxon>
        <taxon>Neoptera</taxon>
        <taxon>Endopterygota</taxon>
        <taxon>Diptera</taxon>
        <taxon>Brachycera</taxon>
        <taxon>Muscomorpha</taxon>
        <taxon>Hippoboscoidea</taxon>
        <taxon>Glossinidae</taxon>
        <taxon>Glossina</taxon>
    </lineage>
</organism>
<dbReference type="PROSITE" id="PS50026">
    <property type="entry name" value="EGF_3"/>
    <property type="match status" value="2"/>
</dbReference>
<comment type="caution">
    <text evidence="16">Lacks conserved residue(s) required for the propagation of feature annotation.</text>
</comment>
<keyword evidence="2" id="KW-1003">Cell membrane</keyword>
<dbReference type="VEuPathDB" id="VectorBase:GBRI013731"/>
<evidence type="ECO:0000256" key="9">
    <source>
        <dbReference type="ARBA" id="ARBA00022943"/>
    </source>
</evidence>
<dbReference type="SUPFAM" id="SSF57196">
    <property type="entry name" value="EGF/Laminin"/>
    <property type="match status" value="1"/>
</dbReference>
<dbReference type="SMART" id="SM00135">
    <property type="entry name" value="LY"/>
    <property type="match status" value="4"/>
</dbReference>
<name>A0A1A9WBR9_9MUSC</name>
<evidence type="ECO:0000256" key="12">
    <source>
        <dbReference type="ARBA" id="ARBA00023157"/>
    </source>
</evidence>
<feature type="domain" description="EGF-like" evidence="19">
    <location>
        <begin position="411"/>
        <end position="447"/>
    </location>
</feature>
<dbReference type="GO" id="GO:0048477">
    <property type="term" value="P:oogenesis"/>
    <property type="evidence" value="ECO:0007669"/>
    <property type="project" value="UniProtKB-KW"/>
</dbReference>
<evidence type="ECO:0000256" key="4">
    <source>
        <dbReference type="ARBA" id="ARBA00022692"/>
    </source>
</evidence>
<evidence type="ECO:0000259" key="19">
    <source>
        <dbReference type="PROSITE" id="PS50026"/>
    </source>
</evidence>
<dbReference type="InterPro" id="IPR011042">
    <property type="entry name" value="6-blade_b-propeller_TolB-like"/>
</dbReference>
<dbReference type="PANTHER" id="PTHR46513">
    <property type="entry name" value="VITELLOGENIN RECEPTOR-LIKE PROTEIN-RELATED-RELATED"/>
    <property type="match status" value="1"/>
</dbReference>
<keyword evidence="10 18" id="KW-1133">Transmembrane helix</keyword>
<proteinExistence type="inferred from homology"/>
<dbReference type="PROSITE" id="PS51120">
    <property type="entry name" value="LDLRB"/>
    <property type="match status" value="1"/>
</dbReference>
<evidence type="ECO:0000256" key="15">
    <source>
        <dbReference type="ARBA" id="ARBA00040020"/>
    </source>
</evidence>
<evidence type="ECO:0000313" key="20">
    <source>
        <dbReference type="EnsemblMetazoa" id="GBRI013731-PA"/>
    </source>
</evidence>
<dbReference type="GO" id="GO:0042813">
    <property type="term" value="F:Wnt receptor activity"/>
    <property type="evidence" value="ECO:0007669"/>
    <property type="project" value="TreeGrafter"/>
</dbReference>
<dbReference type="GO" id="GO:0005886">
    <property type="term" value="C:plasma membrane"/>
    <property type="evidence" value="ECO:0007669"/>
    <property type="project" value="UniProtKB-SubCell"/>
</dbReference>
<reference evidence="21" key="1">
    <citation type="submission" date="2014-03" db="EMBL/GenBank/DDBJ databases">
        <authorList>
            <person name="Aksoy S."/>
            <person name="Warren W."/>
            <person name="Wilson R.K."/>
        </authorList>
    </citation>
    <scope>NUCLEOTIDE SEQUENCE [LARGE SCALE GENOMIC DNA]</scope>
    <source>
        <strain evidence="21">IAEA</strain>
    </source>
</reference>
<dbReference type="Gene3D" id="2.10.25.10">
    <property type="entry name" value="Laminin"/>
    <property type="match status" value="2"/>
</dbReference>
<dbReference type="AlphaFoldDB" id="A0A1A9WBR9"/>
<keyword evidence="8" id="KW-0744">Spermatogenesis</keyword>
<dbReference type="Gene3D" id="2.120.10.30">
    <property type="entry name" value="TolB, C-terminal domain"/>
    <property type="match status" value="1"/>
</dbReference>
<keyword evidence="21" id="KW-1185">Reference proteome</keyword>
<dbReference type="InterPro" id="IPR050778">
    <property type="entry name" value="Cueball_EGF_LRP_Nidogen"/>
</dbReference>
<dbReference type="GO" id="GO:0007283">
    <property type="term" value="P:spermatogenesis"/>
    <property type="evidence" value="ECO:0007669"/>
    <property type="project" value="UniProtKB-KW"/>
</dbReference>
<evidence type="ECO:0000256" key="16">
    <source>
        <dbReference type="PROSITE-ProRule" id="PRU00076"/>
    </source>
</evidence>
<evidence type="ECO:0000256" key="13">
    <source>
        <dbReference type="ARBA" id="ARBA00023180"/>
    </source>
</evidence>
<keyword evidence="5" id="KW-0732">Signal</keyword>
<keyword evidence="9" id="KW-0896">Oogenesis</keyword>
<comment type="subcellular location">
    <subcellularLocation>
        <location evidence="1">Cell membrane</location>
        <topology evidence="1">Single-pass type I membrane protein</topology>
    </subcellularLocation>
</comment>
<dbReference type="InterPro" id="IPR000742">
    <property type="entry name" value="EGF"/>
</dbReference>
<evidence type="ECO:0000256" key="5">
    <source>
        <dbReference type="ARBA" id="ARBA00022729"/>
    </source>
</evidence>
<keyword evidence="13" id="KW-0325">Glycoprotein</keyword>
<dbReference type="SUPFAM" id="SSF63825">
    <property type="entry name" value="YWTD domain"/>
    <property type="match status" value="1"/>
</dbReference>
<accession>A0A1A9WBR9</accession>
<dbReference type="GO" id="GO:0017147">
    <property type="term" value="F:Wnt-protein binding"/>
    <property type="evidence" value="ECO:0007669"/>
    <property type="project" value="TreeGrafter"/>
</dbReference>
<feature type="repeat" description="LDL-receptor class B" evidence="17">
    <location>
        <begin position="163"/>
        <end position="207"/>
    </location>
</feature>
<feature type="disulfide bond" evidence="16">
    <location>
        <begin position="366"/>
        <end position="375"/>
    </location>
</feature>
<evidence type="ECO:0000256" key="7">
    <source>
        <dbReference type="ARBA" id="ARBA00022782"/>
    </source>
</evidence>
<feature type="transmembrane region" description="Helical" evidence="18">
    <location>
        <begin position="512"/>
        <end position="534"/>
    </location>
</feature>
<evidence type="ECO:0000256" key="10">
    <source>
        <dbReference type="ARBA" id="ARBA00022989"/>
    </source>
</evidence>
<dbReference type="PROSITE" id="PS00022">
    <property type="entry name" value="EGF_1"/>
    <property type="match status" value="1"/>
</dbReference>
<dbReference type="Pfam" id="PF00058">
    <property type="entry name" value="Ldl_recept_b"/>
    <property type="match status" value="1"/>
</dbReference>
<evidence type="ECO:0000313" key="21">
    <source>
        <dbReference type="Proteomes" id="UP000091820"/>
    </source>
</evidence>
<evidence type="ECO:0000256" key="17">
    <source>
        <dbReference type="PROSITE-ProRule" id="PRU00461"/>
    </source>
</evidence>
<evidence type="ECO:0000256" key="8">
    <source>
        <dbReference type="ARBA" id="ARBA00022871"/>
    </source>
</evidence>
<keyword evidence="6" id="KW-0677">Repeat</keyword>
<protein>
    <recommendedName>
        <fullName evidence="15">Protein cueball</fullName>
    </recommendedName>
</protein>
<dbReference type="GO" id="GO:0060070">
    <property type="term" value="P:canonical Wnt signaling pathway"/>
    <property type="evidence" value="ECO:0007669"/>
    <property type="project" value="TreeGrafter"/>
</dbReference>
<feature type="disulfide bond" evidence="16">
    <location>
        <begin position="437"/>
        <end position="446"/>
    </location>
</feature>
<comment type="similarity">
    <text evidence="14">Belongs to the cueball family.</text>
</comment>
<keyword evidence="11 18" id="KW-0472">Membrane</keyword>
<keyword evidence="12 16" id="KW-1015">Disulfide bond</keyword>
<keyword evidence="7" id="KW-0221">Differentiation</keyword>
<evidence type="ECO:0000256" key="3">
    <source>
        <dbReference type="ARBA" id="ARBA00022536"/>
    </source>
</evidence>
<dbReference type="SMART" id="SM00181">
    <property type="entry name" value="EGF"/>
    <property type="match status" value="3"/>
</dbReference>
<dbReference type="InterPro" id="IPR000033">
    <property type="entry name" value="LDLR_classB_rpt"/>
</dbReference>
<keyword evidence="4 18" id="KW-0812">Transmembrane</keyword>
<feature type="domain" description="EGF-like" evidence="19">
    <location>
        <begin position="342"/>
        <end position="376"/>
    </location>
</feature>
<evidence type="ECO:0000256" key="14">
    <source>
        <dbReference type="ARBA" id="ARBA00038070"/>
    </source>
</evidence>
<evidence type="ECO:0000256" key="6">
    <source>
        <dbReference type="ARBA" id="ARBA00022737"/>
    </source>
</evidence>